<dbReference type="CDD" id="cd00082">
    <property type="entry name" value="HisKA"/>
    <property type="match status" value="1"/>
</dbReference>
<evidence type="ECO:0000256" key="4">
    <source>
        <dbReference type="ARBA" id="ARBA00022679"/>
    </source>
</evidence>
<dbReference type="Gene3D" id="1.10.287.130">
    <property type="match status" value="1"/>
</dbReference>
<sequence length="440" mass="50163">MEAECRQFSVEQTFAEPSCSSPSFLYVYESVERYVERAAAYVRQGLSEGERTLFVDSQERYRRLCRQLSKEERAGIDFVENVGLRWKGGGFTVNSALVWLACVIQPFLAQAAKLRFWGHVEWTAKEKLLRKRAKGAFDCGLSLEAMGTPTVWAYDGRTLPAAQLQLMLRRHPYWMNDTELWQSPLYCNPKQGADQASEMFKDSFEGDGELNRYRQKLDFAHIVMHEVRNPLTVVKSYASLLAEKEEDPDKRQKLDLIGDYAALIDNELSHMLATEQMLSSHSLWHHTRIQPLAVLEEVVELMRVKARLQQQNLKVKLELRREDVMLGNAAGLRLIISNVLSNALKYSNEGQTVTFAAKIREGKLRLKITDEGIGMSREELGRLFRKYEKMHPGRGGQGIGLFMVKKLVDDFGGVIEVKSMPDEGTKVRIELPLRKLAGNG</sequence>
<evidence type="ECO:0000256" key="5">
    <source>
        <dbReference type="ARBA" id="ARBA00022741"/>
    </source>
</evidence>
<dbReference type="SMART" id="SM00388">
    <property type="entry name" value="HisKA"/>
    <property type="match status" value="1"/>
</dbReference>
<dbReference type="Pfam" id="PF02518">
    <property type="entry name" value="HATPase_c"/>
    <property type="match status" value="1"/>
</dbReference>
<dbReference type="EMBL" id="JBHLWN010000022">
    <property type="protein sequence ID" value="MFC0211726.1"/>
    <property type="molecule type" value="Genomic_DNA"/>
</dbReference>
<dbReference type="PROSITE" id="PS50109">
    <property type="entry name" value="HIS_KIN"/>
    <property type="match status" value="1"/>
</dbReference>
<proteinExistence type="predicted"/>
<dbReference type="InterPro" id="IPR025847">
    <property type="entry name" value="MEDS_domain"/>
</dbReference>
<dbReference type="SUPFAM" id="SSF47384">
    <property type="entry name" value="Homodimeric domain of signal transducing histidine kinase"/>
    <property type="match status" value="1"/>
</dbReference>
<evidence type="ECO:0000313" key="10">
    <source>
        <dbReference type="EMBL" id="MFC0211726.1"/>
    </source>
</evidence>
<dbReference type="GO" id="GO:0005524">
    <property type="term" value="F:ATP binding"/>
    <property type="evidence" value="ECO:0007669"/>
    <property type="project" value="UniProtKB-KW"/>
</dbReference>
<evidence type="ECO:0000256" key="1">
    <source>
        <dbReference type="ARBA" id="ARBA00000085"/>
    </source>
</evidence>
<gene>
    <name evidence="10" type="ORF">ACFFK0_04535</name>
</gene>
<protein>
    <recommendedName>
        <fullName evidence="2">histidine kinase</fullName>
        <ecNumber evidence="2">2.7.13.3</ecNumber>
    </recommendedName>
</protein>
<dbReference type="SUPFAM" id="SSF55874">
    <property type="entry name" value="ATPase domain of HSP90 chaperone/DNA topoisomerase II/histidine kinase"/>
    <property type="match status" value="1"/>
</dbReference>
<evidence type="ECO:0000256" key="2">
    <source>
        <dbReference type="ARBA" id="ARBA00012438"/>
    </source>
</evidence>
<dbReference type="Gene3D" id="3.30.565.10">
    <property type="entry name" value="Histidine kinase-like ATPase, C-terminal domain"/>
    <property type="match status" value="1"/>
</dbReference>
<evidence type="ECO:0000259" key="9">
    <source>
        <dbReference type="PROSITE" id="PS50109"/>
    </source>
</evidence>
<dbReference type="InterPro" id="IPR036097">
    <property type="entry name" value="HisK_dim/P_sf"/>
</dbReference>
<dbReference type="PRINTS" id="PR00344">
    <property type="entry name" value="BCTRLSENSOR"/>
</dbReference>
<keyword evidence="5" id="KW-0547">Nucleotide-binding</keyword>
<dbReference type="InterPro" id="IPR003594">
    <property type="entry name" value="HATPase_dom"/>
</dbReference>
<dbReference type="RefSeq" id="WP_377468715.1">
    <property type="nucleotide sequence ID" value="NZ_JBHLWN010000022.1"/>
</dbReference>
<reference evidence="10 11" key="1">
    <citation type="submission" date="2024-09" db="EMBL/GenBank/DDBJ databases">
        <authorList>
            <person name="Sun Q."/>
            <person name="Mori K."/>
        </authorList>
    </citation>
    <scope>NUCLEOTIDE SEQUENCE [LARGE SCALE GENOMIC DNA]</scope>
    <source>
        <strain evidence="10 11">CCM 7759</strain>
    </source>
</reference>
<accession>A0ABV6DGG2</accession>
<dbReference type="Pfam" id="PF14417">
    <property type="entry name" value="MEDS"/>
    <property type="match status" value="1"/>
</dbReference>
<evidence type="ECO:0000313" key="11">
    <source>
        <dbReference type="Proteomes" id="UP001589776"/>
    </source>
</evidence>
<name>A0ABV6DGG2_9BACL</name>
<comment type="caution">
    <text evidence="10">The sequence shown here is derived from an EMBL/GenBank/DDBJ whole genome shotgun (WGS) entry which is preliminary data.</text>
</comment>
<dbReference type="EC" id="2.7.13.3" evidence="2"/>
<dbReference type="PANTHER" id="PTHR43711:SF28">
    <property type="entry name" value="SENSOR HISTIDINE KINASE YXDK"/>
    <property type="match status" value="1"/>
</dbReference>
<dbReference type="SMART" id="SM00387">
    <property type="entry name" value="HATPase_c"/>
    <property type="match status" value="1"/>
</dbReference>
<comment type="catalytic activity">
    <reaction evidence="1">
        <text>ATP + protein L-histidine = ADP + protein N-phospho-L-histidine.</text>
        <dbReference type="EC" id="2.7.13.3"/>
    </reaction>
</comment>
<dbReference type="InterPro" id="IPR036890">
    <property type="entry name" value="HATPase_C_sf"/>
</dbReference>
<evidence type="ECO:0000256" key="8">
    <source>
        <dbReference type="ARBA" id="ARBA00023012"/>
    </source>
</evidence>
<dbReference type="InterPro" id="IPR050736">
    <property type="entry name" value="Sensor_HK_Regulatory"/>
</dbReference>
<keyword evidence="8" id="KW-0902">Two-component regulatory system</keyword>
<keyword evidence="7 10" id="KW-0067">ATP-binding</keyword>
<dbReference type="InterPro" id="IPR004358">
    <property type="entry name" value="Sig_transdc_His_kin-like_C"/>
</dbReference>
<dbReference type="Proteomes" id="UP001589776">
    <property type="component" value="Unassembled WGS sequence"/>
</dbReference>
<dbReference type="InterPro" id="IPR005467">
    <property type="entry name" value="His_kinase_dom"/>
</dbReference>
<dbReference type="InterPro" id="IPR003661">
    <property type="entry name" value="HisK_dim/P_dom"/>
</dbReference>
<feature type="domain" description="Histidine kinase" evidence="9">
    <location>
        <begin position="222"/>
        <end position="435"/>
    </location>
</feature>
<evidence type="ECO:0000256" key="7">
    <source>
        <dbReference type="ARBA" id="ARBA00022840"/>
    </source>
</evidence>
<organism evidence="10 11">
    <name type="scientific">Paenibacillus chartarius</name>
    <dbReference type="NCBI Taxonomy" id="747481"/>
    <lineage>
        <taxon>Bacteria</taxon>
        <taxon>Bacillati</taxon>
        <taxon>Bacillota</taxon>
        <taxon>Bacilli</taxon>
        <taxon>Bacillales</taxon>
        <taxon>Paenibacillaceae</taxon>
        <taxon>Paenibacillus</taxon>
    </lineage>
</organism>
<dbReference type="PANTHER" id="PTHR43711">
    <property type="entry name" value="TWO-COMPONENT HISTIDINE KINASE"/>
    <property type="match status" value="1"/>
</dbReference>
<keyword evidence="6" id="KW-0418">Kinase</keyword>
<keyword evidence="4" id="KW-0808">Transferase</keyword>
<keyword evidence="11" id="KW-1185">Reference proteome</keyword>
<dbReference type="Pfam" id="PF00512">
    <property type="entry name" value="HisKA"/>
    <property type="match status" value="1"/>
</dbReference>
<evidence type="ECO:0000256" key="3">
    <source>
        <dbReference type="ARBA" id="ARBA00022553"/>
    </source>
</evidence>
<keyword evidence="3" id="KW-0597">Phosphoprotein</keyword>
<evidence type="ECO:0000256" key="6">
    <source>
        <dbReference type="ARBA" id="ARBA00022777"/>
    </source>
</evidence>